<dbReference type="EMBL" id="BQNB010016651">
    <property type="protein sequence ID" value="GJT54189.1"/>
    <property type="molecule type" value="Genomic_DNA"/>
</dbReference>
<sequence length="213" mass="23370">MGIFTLESLLEKAQGVTIMDCHAGNPSYFIRFKTNNQPDEDQAGSNPGQRHVALAGLNPEPMYEDFIATVYPKGLFGWASSSVPPPSVPIIDLSPPKPVSPPVQAPIFTTTTAATTTTTTTLPPPPPPPQQQSTIVLVLATRVSALEKICANFEKKHKLQDKTTQAISSRVFTLENHDLYSKIDNYVNETVKEAVQNALQAPVHERFRELSEF</sequence>
<organism evidence="1 2">
    <name type="scientific">Tanacetum coccineum</name>
    <dbReference type="NCBI Taxonomy" id="301880"/>
    <lineage>
        <taxon>Eukaryota</taxon>
        <taxon>Viridiplantae</taxon>
        <taxon>Streptophyta</taxon>
        <taxon>Embryophyta</taxon>
        <taxon>Tracheophyta</taxon>
        <taxon>Spermatophyta</taxon>
        <taxon>Magnoliopsida</taxon>
        <taxon>eudicotyledons</taxon>
        <taxon>Gunneridae</taxon>
        <taxon>Pentapetalae</taxon>
        <taxon>asterids</taxon>
        <taxon>campanulids</taxon>
        <taxon>Asterales</taxon>
        <taxon>Asteraceae</taxon>
        <taxon>Asteroideae</taxon>
        <taxon>Anthemideae</taxon>
        <taxon>Anthemidinae</taxon>
        <taxon>Tanacetum</taxon>
    </lineage>
</organism>
<comment type="caution">
    <text evidence="1">The sequence shown here is derived from an EMBL/GenBank/DDBJ whole genome shotgun (WGS) entry which is preliminary data.</text>
</comment>
<dbReference type="Proteomes" id="UP001151760">
    <property type="component" value="Unassembled WGS sequence"/>
</dbReference>
<gene>
    <name evidence="1" type="ORF">Tco_0989243</name>
</gene>
<evidence type="ECO:0000313" key="2">
    <source>
        <dbReference type="Proteomes" id="UP001151760"/>
    </source>
</evidence>
<keyword evidence="2" id="KW-1185">Reference proteome</keyword>
<evidence type="ECO:0000313" key="1">
    <source>
        <dbReference type="EMBL" id="GJT54189.1"/>
    </source>
</evidence>
<reference evidence="1" key="1">
    <citation type="journal article" date="2022" name="Int. J. Mol. Sci.">
        <title>Draft Genome of Tanacetum Coccineum: Genomic Comparison of Closely Related Tanacetum-Family Plants.</title>
        <authorList>
            <person name="Yamashiro T."/>
            <person name="Shiraishi A."/>
            <person name="Nakayama K."/>
            <person name="Satake H."/>
        </authorList>
    </citation>
    <scope>NUCLEOTIDE SEQUENCE</scope>
</reference>
<reference evidence="1" key="2">
    <citation type="submission" date="2022-01" db="EMBL/GenBank/DDBJ databases">
        <authorList>
            <person name="Yamashiro T."/>
            <person name="Shiraishi A."/>
            <person name="Satake H."/>
            <person name="Nakayama K."/>
        </authorList>
    </citation>
    <scope>NUCLEOTIDE SEQUENCE</scope>
</reference>
<name>A0ABQ5ETL1_9ASTR</name>
<accession>A0ABQ5ETL1</accession>
<proteinExistence type="predicted"/>
<protein>
    <submittedName>
        <fullName evidence="1">Uncharacterized protein</fullName>
    </submittedName>
</protein>